<name>A0A1F4XTR5_9BACT</name>
<dbReference type="EMBL" id="MEWW01000004">
    <property type="protein sequence ID" value="OGC85090.1"/>
    <property type="molecule type" value="Genomic_DNA"/>
</dbReference>
<dbReference type="InterPro" id="IPR001173">
    <property type="entry name" value="Glyco_trans_2-like"/>
</dbReference>
<dbReference type="Proteomes" id="UP000178091">
    <property type="component" value="Unassembled WGS sequence"/>
</dbReference>
<dbReference type="PANTHER" id="PTHR48090">
    <property type="entry name" value="UNDECAPRENYL-PHOSPHATE 4-DEOXY-4-FORMAMIDO-L-ARABINOSE TRANSFERASE-RELATED"/>
    <property type="match status" value="1"/>
</dbReference>
<dbReference type="InterPro" id="IPR050256">
    <property type="entry name" value="Glycosyltransferase_2"/>
</dbReference>
<protein>
    <recommendedName>
        <fullName evidence="1">Glycosyltransferase 2-like domain-containing protein</fullName>
    </recommendedName>
</protein>
<evidence type="ECO:0000313" key="2">
    <source>
        <dbReference type="EMBL" id="OGC85090.1"/>
    </source>
</evidence>
<comment type="caution">
    <text evidence="2">The sequence shown here is derived from an EMBL/GenBank/DDBJ whole genome shotgun (WGS) entry which is preliminary data.</text>
</comment>
<dbReference type="PANTHER" id="PTHR48090:SF7">
    <property type="entry name" value="RFBJ PROTEIN"/>
    <property type="match status" value="1"/>
</dbReference>
<dbReference type="Gene3D" id="3.90.550.10">
    <property type="entry name" value="Spore Coat Polysaccharide Biosynthesis Protein SpsA, Chain A"/>
    <property type="match status" value="1"/>
</dbReference>
<dbReference type="AlphaFoldDB" id="A0A1F4XTR5"/>
<evidence type="ECO:0000259" key="1">
    <source>
        <dbReference type="Pfam" id="PF00535"/>
    </source>
</evidence>
<evidence type="ECO:0000313" key="3">
    <source>
        <dbReference type="Proteomes" id="UP000178091"/>
    </source>
</evidence>
<organism evidence="2 3">
    <name type="scientific">Candidatus Adlerbacteria bacterium RIFCSPHIGHO2_12_FULL_53_18</name>
    <dbReference type="NCBI Taxonomy" id="1797242"/>
    <lineage>
        <taxon>Bacteria</taxon>
        <taxon>Candidatus Adleribacteriota</taxon>
    </lineage>
</organism>
<feature type="domain" description="Glycosyltransferase 2-like" evidence="1">
    <location>
        <begin position="11"/>
        <end position="175"/>
    </location>
</feature>
<sequence>MKEITTKHITALIPCYNEAQGIASVIESFPTQRLSLYGYKVSILVIDNNSTDNTADVARAHGAAVVHEAKKGKGNAMRRGFQAITPDTDYIVMLDGDNTYRPEEMLRLIELIDSGFCSVVLGSRLGGRTAKGSMNSISRAGNWLFSHLVRVLYRANVTDVLTGYFAWKREALEKLHPHLTSEGFAIEMEMVTKMARLGEEIYCVPITYNPRIGRSHLRPFYDGSRILWMLTKNLFWSPRPDLERLPIEQLSGSTPIKT</sequence>
<dbReference type="Pfam" id="PF00535">
    <property type="entry name" value="Glycos_transf_2"/>
    <property type="match status" value="1"/>
</dbReference>
<accession>A0A1F4XTR5</accession>
<gene>
    <name evidence="2" type="ORF">A3F55_03070</name>
</gene>
<dbReference type="SUPFAM" id="SSF53448">
    <property type="entry name" value="Nucleotide-diphospho-sugar transferases"/>
    <property type="match status" value="1"/>
</dbReference>
<dbReference type="CDD" id="cd04179">
    <property type="entry name" value="DPM_DPG-synthase_like"/>
    <property type="match status" value="1"/>
</dbReference>
<proteinExistence type="predicted"/>
<dbReference type="InterPro" id="IPR029044">
    <property type="entry name" value="Nucleotide-diphossugar_trans"/>
</dbReference>
<reference evidence="2 3" key="1">
    <citation type="journal article" date="2016" name="Nat. Commun.">
        <title>Thousands of microbial genomes shed light on interconnected biogeochemical processes in an aquifer system.</title>
        <authorList>
            <person name="Anantharaman K."/>
            <person name="Brown C.T."/>
            <person name="Hug L.A."/>
            <person name="Sharon I."/>
            <person name="Castelle C.J."/>
            <person name="Probst A.J."/>
            <person name="Thomas B.C."/>
            <person name="Singh A."/>
            <person name="Wilkins M.J."/>
            <person name="Karaoz U."/>
            <person name="Brodie E.L."/>
            <person name="Williams K.H."/>
            <person name="Hubbard S.S."/>
            <person name="Banfield J.F."/>
        </authorList>
    </citation>
    <scope>NUCLEOTIDE SEQUENCE [LARGE SCALE GENOMIC DNA]</scope>
</reference>